<accession>A0A6J7IRA6</accession>
<dbReference type="EMBL" id="CAFBMH010000158">
    <property type="protein sequence ID" value="CAB4933305.1"/>
    <property type="molecule type" value="Genomic_DNA"/>
</dbReference>
<dbReference type="AlphaFoldDB" id="A0A6J7IRA6"/>
<evidence type="ECO:0000313" key="1">
    <source>
        <dbReference type="EMBL" id="CAB4933305.1"/>
    </source>
</evidence>
<name>A0A6J7IRA6_9ZZZZ</name>
<proteinExistence type="predicted"/>
<gene>
    <name evidence="1" type="ORF">UFOPK3543_02796</name>
</gene>
<protein>
    <submittedName>
        <fullName evidence="1">Unannotated protein</fullName>
    </submittedName>
</protein>
<reference evidence="1" key="1">
    <citation type="submission" date="2020-05" db="EMBL/GenBank/DDBJ databases">
        <authorList>
            <person name="Chiriac C."/>
            <person name="Salcher M."/>
            <person name="Ghai R."/>
            <person name="Kavagutti S V."/>
        </authorList>
    </citation>
    <scope>NUCLEOTIDE SEQUENCE</scope>
</reference>
<organism evidence="1">
    <name type="scientific">freshwater metagenome</name>
    <dbReference type="NCBI Taxonomy" id="449393"/>
    <lineage>
        <taxon>unclassified sequences</taxon>
        <taxon>metagenomes</taxon>
        <taxon>ecological metagenomes</taxon>
    </lineage>
</organism>
<sequence>MRATRSAYWEYVYCTLDSPMVPSATFGPTSRTASRNSVANVVPSTSDASCSFVGATMRASVPSDIETVVIVWTDRDPRNLRHHARRSSP</sequence>